<dbReference type="Proteomes" id="UP001154282">
    <property type="component" value="Unassembled WGS sequence"/>
</dbReference>
<feature type="region of interest" description="Disordered" evidence="1">
    <location>
        <begin position="34"/>
        <end position="65"/>
    </location>
</feature>
<comment type="caution">
    <text evidence="2">The sequence shown here is derived from an EMBL/GenBank/DDBJ whole genome shotgun (WGS) entry which is preliminary data.</text>
</comment>
<protein>
    <submittedName>
        <fullName evidence="2">Uncharacterized protein</fullName>
    </submittedName>
</protein>
<dbReference type="EMBL" id="CAMGYJ010000005">
    <property type="protein sequence ID" value="CAI0420692.1"/>
    <property type="molecule type" value="Genomic_DNA"/>
</dbReference>
<proteinExistence type="predicted"/>
<gene>
    <name evidence="2" type="ORF">LITE_LOCUS18457</name>
</gene>
<reference evidence="2" key="1">
    <citation type="submission" date="2022-08" db="EMBL/GenBank/DDBJ databases">
        <authorList>
            <person name="Gutierrez-Valencia J."/>
        </authorList>
    </citation>
    <scope>NUCLEOTIDE SEQUENCE</scope>
</reference>
<feature type="compositionally biased region" description="Polar residues" evidence="1">
    <location>
        <begin position="34"/>
        <end position="48"/>
    </location>
</feature>
<evidence type="ECO:0000313" key="2">
    <source>
        <dbReference type="EMBL" id="CAI0420692.1"/>
    </source>
</evidence>
<dbReference type="AlphaFoldDB" id="A0AAV0KG47"/>
<sequence>MEPVVDDGGVGPLTKTSSPIVPCSLLLISYSTSGSQPLKQMPSYSNGSMDHGVKGGSDQGFEEPPNKLAKHFKHQVMDIVQGL</sequence>
<evidence type="ECO:0000256" key="1">
    <source>
        <dbReference type="SAM" id="MobiDB-lite"/>
    </source>
</evidence>
<keyword evidence="3" id="KW-1185">Reference proteome</keyword>
<organism evidence="2 3">
    <name type="scientific">Linum tenue</name>
    <dbReference type="NCBI Taxonomy" id="586396"/>
    <lineage>
        <taxon>Eukaryota</taxon>
        <taxon>Viridiplantae</taxon>
        <taxon>Streptophyta</taxon>
        <taxon>Embryophyta</taxon>
        <taxon>Tracheophyta</taxon>
        <taxon>Spermatophyta</taxon>
        <taxon>Magnoliopsida</taxon>
        <taxon>eudicotyledons</taxon>
        <taxon>Gunneridae</taxon>
        <taxon>Pentapetalae</taxon>
        <taxon>rosids</taxon>
        <taxon>fabids</taxon>
        <taxon>Malpighiales</taxon>
        <taxon>Linaceae</taxon>
        <taxon>Linum</taxon>
    </lineage>
</organism>
<name>A0AAV0KG47_9ROSI</name>
<evidence type="ECO:0000313" key="3">
    <source>
        <dbReference type="Proteomes" id="UP001154282"/>
    </source>
</evidence>
<accession>A0AAV0KG47</accession>